<dbReference type="OrthoDB" id="9776324at2"/>
<dbReference type="PANTHER" id="PTHR43549">
    <property type="entry name" value="MULTIDRUG RESISTANCE PROTEIN YPNP-RELATED"/>
    <property type="match status" value="1"/>
</dbReference>
<name>F4KLE4_PORAD</name>
<dbReference type="Proteomes" id="UP000006545">
    <property type="component" value="Chromosome"/>
</dbReference>
<dbReference type="Pfam" id="PF01554">
    <property type="entry name" value="MatE"/>
    <property type="match status" value="2"/>
</dbReference>
<feature type="transmembrane region" description="Helical" evidence="7">
    <location>
        <begin position="170"/>
        <end position="188"/>
    </location>
</feature>
<gene>
    <name evidence="8" type="ordered locus">Poras_1150</name>
</gene>
<evidence type="ECO:0000256" key="1">
    <source>
        <dbReference type="ARBA" id="ARBA00004651"/>
    </source>
</evidence>
<feature type="transmembrane region" description="Helical" evidence="7">
    <location>
        <begin position="101"/>
        <end position="124"/>
    </location>
</feature>
<feature type="transmembrane region" description="Helical" evidence="7">
    <location>
        <begin position="50"/>
        <end position="70"/>
    </location>
</feature>
<keyword evidence="2" id="KW-0813">Transport</keyword>
<feature type="transmembrane region" description="Helical" evidence="7">
    <location>
        <begin position="319"/>
        <end position="347"/>
    </location>
</feature>
<feature type="transmembrane region" description="Helical" evidence="7">
    <location>
        <begin position="416"/>
        <end position="438"/>
    </location>
</feature>
<keyword evidence="6 7" id="KW-0472">Membrane</keyword>
<proteinExistence type="predicted"/>
<dbReference type="HOGENOM" id="CLU_012893_5_0_10"/>
<dbReference type="EMBL" id="CP002689">
    <property type="protein sequence ID" value="AEE13092.1"/>
    <property type="molecule type" value="Genomic_DNA"/>
</dbReference>
<comment type="subcellular location">
    <subcellularLocation>
        <location evidence="1">Cell membrane</location>
        <topology evidence="1">Multi-pass membrane protein</topology>
    </subcellularLocation>
</comment>
<organism evidence="8 9">
    <name type="scientific">Porphyromonas asaccharolytica (strain ATCC 25260 / DSM 20707 / BCRC 10618 / CCUG 7834 / JCM 6326 / LMG 13178 / VPI 4198 / B440)</name>
    <name type="common">Bacteroides asaccharolyticus</name>
    <dbReference type="NCBI Taxonomy" id="879243"/>
    <lineage>
        <taxon>Bacteria</taxon>
        <taxon>Pseudomonadati</taxon>
        <taxon>Bacteroidota</taxon>
        <taxon>Bacteroidia</taxon>
        <taxon>Bacteroidales</taxon>
        <taxon>Porphyromonadaceae</taxon>
        <taxon>Porphyromonas</taxon>
    </lineage>
</organism>
<evidence type="ECO:0000256" key="4">
    <source>
        <dbReference type="ARBA" id="ARBA00022692"/>
    </source>
</evidence>
<keyword evidence="3" id="KW-1003">Cell membrane</keyword>
<dbReference type="eggNOG" id="COG0534">
    <property type="taxonomic scope" value="Bacteria"/>
</dbReference>
<evidence type="ECO:0000256" key="6">
    <source>
        <dbReference type="ARBA" id="ARBA00023136"/>
    </source>
</evidence>
<dbReference type="RefSeq" id="WP_013760540.1">
    <property type="nucleotide sequence ID" value="NC_015501.1"/>
</dbReference>
<feature type="transmembrane region" description="Helical" evidence="7">
    <location>
        <begin position="21"/>
        <end position="38"/>
    </location>
</feature>
<dbReference type="GO" id="GO:0042910">
    <property type="term" value="F:xenobiotic transmembrane transporter activity"/>
    <property type="evidence" value="ECO:0007669"/>
    <property type="project" value="InterPro"/>
</dbReference>
<feature type="transmembrane region" description="Helical" evidence="7">
    <location>
        <begin position="390"/>
        <end position="410"/>
    </location>
</feature>
<accession>F4KLE4</accession>
<keyword evidence="4 7" id="KW-0812">Transmembrane</keyword>
<evidence type="ECO:0000313" key="8">
    <source>
        <dbReference type="EMBL" id="AEE13092.1"/>
    </source>
</evidence>
<dbReference type="GO" id="GO:0015297">
    <property type="term" value="F:antiporter activity"/>
    <property type="evidence" value="ECO:0007669"/>
    <property type="project" value="InterPro"/>
</dbReference>
<dbReference type="KEGG" id="pah:Poras_1150"/>
<dbReference type="PIRSF" id="PIRSF006603">
    <property type="entry name" value="DinF"/>
    <property type="match status" value="1"/>
</dbReference>
<keyword evidence="9" id="KW-1185">Reference proteome</keyword>
<dbReference type="InterPro" id="IPR048279">
    <property type="entry name" value="MdtK-like"/>
</dbReference>
<feature type="transmembrane region" description="Helical" evidence="7">
    <location>
        <begin position="136"/>
        <end position="158"/>
    </location>
</feature>
<evidence type="ECO:0000256" key="3">
    <source>
        <dbReference type="ARBA" id="ARBA00022475"/>
    </source>
</evidence>
<dbReference type="STRING" id="879243.Poras_1150"/>
<reference evidence="9" key="1">
    <citation type="submission" date="2011-04" db="EMBL/GenBank/DDBJ databases">
        <title>The complete genome of Porphyromonas asaccharolytica DSM 20707.</title>
        <authorList>
            <person name="Lucas S."/>
            <person name="Han J."/>
            <person name="Lapidus A."/>
            <person name="Bruce D."/>
            <person name="Goodwin L."/>
            <person name="Pitluck S."/>
            <person name="Peters L."/>
            <person name="Kyrpides N."/>
            <person name="Mavromatis K."/>
            <person name="Ivanova N."/>
            <person name="Ovchinnikova G."/>
            <person name="Pagani I."/>
            <person name="Lu M."/>
            <person name="Detter J.C."/>
            <person name="Tapia R."/>
            <person name="Han C."/>
            <person name="Land M."/>
            <person name="Hauser L."/>
            <person name="Markowitz V."/>
            <person name="Cheng J.-F."/>
            <person name="Hugenholtz P."/>
            <person name="Woyke T."/>
            <person name="Wu D."/>
            <person name="Gronow S."/>
            <person name="Wellnitz S."/>
            <person name="Brambilla E."/>
            <person name="Klenk H.-P."/>
            <person name="Eisen J.A."/>
        </authorList>
    </citation>
    <scope>NUCLEOTIDE SEQUENCE [LARGE SCALE GENOMIC DNA]</scope>
    <source>
        <strain evidence="9">ATCC 25260 / DSM 20707 / VPI 4198</strain>
    </source>
</reference>
<dbReference type="PANTHER" id="PTHR43549:SF3">
    <property type="entry name" value="MULTIDRUG RESISTANCE PROTEIN YPNP-RELATED"/>
    <property type="match status" value="1"/>
</dbReference>
<dbReference type="GO" id="GO:0005886">
    <property type="term" value="C:plasma membrane"/>
    <property type="evidence" value="ECO:0007669"/>
    <property type="project" value="UniProtKB-SubCell"/>
</dbReference>
<sequence length="450" mass="49001">MTKTETINFTQGPIRKQLLRLAAPIVATSFVQMAYNFTDMAWLGRLGSREVAAVGVIGVLLWIATSIAQLTKTSAEVCVSQSLGARDKPLAIKYARHCTTWALIVGTLLALVYLLFGSPIVGIYNLEADVHHMALSYLRIVLIGLPGYFLTLSMSGIYNAHGRSMTPFKINSLGLLLNMILDPLLIFVCHLGVVGAAFATLLSQLAVCAILYYRMQHQDKILEGGSIVTKLARDQSRRIFAIGVPVVLLNSLFALISIFMGRLASEQGGAIGVAVMTTGGQLEGVTWNACQGFCTALATFVGHNYAARQFDRVWRGYRTTIFMTLSIGLFGTLLFLFLGEAFFALIVPDPETYIEGGRYLYIASFSQLFIMTEITTQGLFYGVGRSNTPAVISIVGNLLRIPLALLLIYLGWGLPAVWWAISLSSIGKGITAIIVLLIKRNKLTPMSLVA</sequence>
<feature type="transmembrane region" description="Helical" evidence="7">
    <location>
        <begin position="194"/>
        <end position="213"/>
    </location>
</feature>
<dbReference type="AlphaFoldDB" id="F4KLE4"/>
<evidence type="ECO:0000313" key="9">
    <source>
        <dbReference type="Proteomes" id="UP000006545"/>
    </source>
</evidence>
<dbReference type="CDD" id="cd13140">
    <property type="entry name" value="MATE_like_1"/>
    <property type="match status" value="1"/>
</dbReference>
<feature type="transmembrane region" description="Helical" evidence="7">
    <location>
        <begin position="239"/>
        <end position="265"/>
    </location>
</feature>
<evidence type="ECO:0000256" key="2">
    <source>
        <dbReference type="ARBA" id="ARBA00022448"/>
    </source>
</evidence>
<keyword evidence="5 7" id="KW-1133">Transmembrane helix</keyword>
<feature type="transmembrane region" description="Helical" evidence="7">
    <location>
        <begin position="359"/>
        <end position="383"/>
    </location>
</feature>
<dbReference type="InterPro" id="IPR002528">
    <property type="entry name" value="MATE_fam"/>
</dbReference>
<protein>
    <submittedName>
        <fullName evidence="8">MATE efflux family protein</fullName>
    </submittedName>
</protein>
<evidence type="ECO:0000256" key="7">
    <source>
        <dbReference type="SAM" id="Phobius"/>
    </source>
</evidence>
<dbReference type="InterPro" id="IPR052031">
    <property type="entry name" value="Membrane_Transporter-Flippase"/>
</dbReference>
<evidence type="ECO:0000256" key="5">
    <source>
        <dbReference type="ARBA" id="ARBA00022989"/>
    </source>
</evidence>
<dbReference type="NCBIfam" id="TIGR00797">
    <property type="entry name" value="matE"/>
    <property type="match status" value="1"/>
</dbReference>
<feature type="transmembrane region" description="Helical" evidence="7">
    <location>
        <begin position="285"/>
        <end position="307"/>
    </location>
</feature>